<feature type="compositionally biased region" description="Polar residues" evidence="1">
    <location>
        <begin position="198"/>
        <end position="214"/>
    </location>
</feature>
<dbReference type="SUPFAM" id="SSF81995">
    <property type="entry name" value="beta-sandwich domain of Sec23/24"/>
    <property type="match status" value="1"/>
</dbReference>
<sequence>MSIQTFLNQDQTTQSTNLLRSLSDTYSQFFAMSKQLGGNETSLVSALGAFVACTVLTLVIVTGYLTFMVYIRNQKQISGPVKQPEGQQAANKLPNQNRGKQYEDQIEDLDKEDIHNRMSKSKTQASIGGKADPRLSLQGGGFANNRASSVHTNIKAIQEDEVDLDFEDDEEKANSGRGKDNSLKKGNNSLKVEKMDLQKSQTQVQEKAGVKSNQVPVDQRLKQVQESQKQQQQQVASLQQQQQQQQQQQLLKLQQQQQQQLQQQKNQIEANGAQLQKEILKQEDRSQNINIQNQNDDSNEYESDEDEGHQEDQSQAQAYSDEEDFDQAPYVVEEKVNTKVQMVDQKEIEKLKRQNVMVKQSAEDQALRDRSLKEKQNDSKLNIVKKEVNPNLKRSDQKKHPLEQENEEEDYSYYEESCESVDMDTADQQQRTNENLIETRKKAIHQPKGQNLEGADSSFNSSKSKKFQKAAGVPIQKQLR</sequence>
<dbReference type="Proteomes" id="UP000039865">
    <property type="component" value="Unassembled WGS sequence"/>
</dbReference>
<keyword evidence="2" id="KW-0812">Transmembrane</keyword>
<feature type="compositionally biased region" description="Low complexity" evidence="1">
    <location>
        <begin position="287"/>
        <end position="296"/>
    </location>
</feature>
<feature type="compositionally biased region" description="Acidic residues" evidence="1">
    <location>
        <begin position="161"/>
        <end position="171"/>
    </location>
</feature>
<evidence type="ECO:0000256" key="1">
    <source>
        <dbReference type="SAM" id="MobiDB-lite"/>
    </source>
</evidence>
<feature type="transmembrane region" description="Helical" evidence="2">
    <location>
        <begin position="43"/>
        <end position="67"/>
    </location>
</feature>
<dbReference type="InParanoid" id="A0A078AXW1"/>
<gene>
    <name evidence="3" type="primary">Contig4952.g5292</name>
    <name evidence="3" type="ORF">STYLEM_15996</name>
</gene>
<protein>
    <submittedName>
        <fullName evidence="3">Uncharacterized protein</fullName>
    </submittedName>
</protein>
<evidence type="ECO:0000313" key="3">
    <source>
        <dbReference type="EMBL" id="CDW86896.1"/>
    </source>
</evidence>
<proteinExistence type="predicted"/>
<dbReference type="EMBL" id="CCKQ01015087">
    <property type="protein sequence ID" value="CDW86896.1"/>
    <property type="molecule type" value="Genomic_DNA"/>
</dbReference>
<name>A0A078AXW1_STYLE</name>
<keyword evidence="2" id="KW-1133">Transmembrane helix</keyword>
<dbReference type="AlphaFoldDB" id="A0A078AXW1"/>
<feature type="compositionally biased region" description="Acidic residues" evidence="1">
    <location>
        <begin position="297"/>
        <end position="309"/>
    </location>
</feature>
<feature type="region of interest" description="Disordered" evidence="1">
    <location>
        <begin position="79"/>
        <end position="143"/>
    </location>
</feature>
<feature type="compositionally biased region" description="Polar residues" evidence="1">
    <location>
        <begin position="426"/>
        <end position="436"/>
    </location>
</feature>
<feature type="region of interest" description="Disordered" evidence="1">
    <location>
        <begin position="278"/>
        <end position="480"/>
    </location>
</feature>
<accession>A0A078AXW1</accession>
<evidence type="ECO:0000256" key="2">
    <source>
        <dbReference type="SAM" id="Phobius"/>
    </source>
</evidence>
<feature type="compositionally biased region" description="Basic and acidic residues" evidence="1">
    <location>
        <begin position="361"/>
        <end position="403"/>
    </location>
</feature>
<feature type="compositionally biased region" description="Polar residues" evidence="1">
    <location>
        <begin position="85"/>
        <end position="99"/>
    </location>
</feature>
<evidence type="ECO:0000313" key="4">
    <source>
        <dbReference type="Proteomes" id="UP000039865"/>
    </source>
</evidence>
<keyword evidence="2" id="KW-0472">Membrane</keyword>
<keyword evidence="4" id="KW-1185">Reference proteome</keyword>
<feature type="region of interest" description="Disordered" evidence="1">
    <location>
        <begin position="161"/>
        <end position="214"/>
    </location>
</feature>
<organism evidence="3 4">
    <name type="scientific">Stylonychia lemnae</name>
    <name type="common">Ciliate</name>
    <dbReference type="NCBI Taxonomy" id="5949"/>
    <lineage>
        <taxon>Eukaryota</taxon>
        <taxon>Sar</taxon>
        <taxon>Alveolata</taxon>
        <taxon>Ciliophora</taxon>
        <taxon>Intramacronucleata</taxon>
        <taxon>Spirotrichea</taxon>
        <taxon>Stichotrichia</taxon>
        <taxon>Sporadotrichida</taxon>
        <taxon>Oxytrichidae</taxon>
        <taxon>Stylonychinae</taxon>
        <taxon>Stylonychia</taxon>
    </lineage>
</organism>
<reference evidence="3 4" key="1">
    <citation type="submission" date="2014-06" db="EMBL/GenBank/DDBJ databases">
        <authorList>
            <person name="Swart Estienne"/>
        </authorList>
    </citation>
    <scope>NUCLEOTIDE SEQUENCE [LARGE SCALE GENOMIC DNA]</scope>
    <source>
        <strain evidence="3 4">130c</strain>
    </source>
</reference>
<feature type="compositionally biased region" description="Basic and acidic residues" evidence="1">
    <location>
        <begin position="172"/>
        <end position="183"/>
    </location>
</feature>
<feature type="compositionally biased region" description="Acidic residues" evidence="1">
    <location>
        <begin position="404"/>
        <end position="425"/>
    </location>
</feature>